<reference evidence="13" key="1">
    <citation type="submission" date="2011-10" db="EMBL/GenBank/DDBJ databases">
        <authorList>
            <consortium name="Soft-shell Turtle Genome Consortium"/>
        </authorList>
    </citation>
    <scope>NUCLEOTIDE SEQUENCE [LARGE SCALE GENOMIC DNA]</scope>
    <source>
        <strain evidence="13">Daiwa-1</strain>
    </source>
</reference>
<dbReference type="InterPro" id="IPR012337">
    <property type="entry name" value="RNaseH-like_sf"/>
</dbReference>
<sequence length="741" mass="84031">MDGLRERFNKTLKAMLKRFVGVDPWEWDLFLPALLFTVREVQQASTGFSPFELLYSRQPRGILDLLKEGWEEQDTRMKGTVHYILELRKRPKVAGELARDNLLRAQARQARWYNQGARSRVFVPRDRVLLLLLTSDSKLMVKWQGPYEVLRRVGPVDYEIQLMGKRKHTQIYHVNLLKKWNARESMLVTTQPTEPELGPWGGDLSPPKEEMSLGPTLTSVQKEEMRALIRAFAAVLSTQPGRTTVACHHIQTAPGQKVREPLRPLPRKLCGTVQEELQKMLQMGVIQKSRSEWRSPIVLVPMRDGTLWFCIDFWKVNALSKFDAYLMPRTEELLERLWKARYLTTLDLTRGYWQIPLTPASQEKTAFATTFGLYHFLTMPFGLNGDAATFQQLMDHLLEEHRSYAAAYIDDVVIYSTSWEDHLGHIRAILKTLENARLTANPSKCTFGQSEVAYLGYVVGNGRLKPQVDKVKAVRDHQVPTTKKQVRQFLGLAGYYRRVIPHFATIAAPLTDLTKGGLPQKVGWSPQCEKAFQQLKQALTRSPVLAQPDFTKPFLVQTDASGVGLGAVLAQQQDGAEKPILYLSCKLLPREQAYSTIEREALAVQWAVEALRYYLLGSPFQLMTDHAPLQWMHNMRKSNPRIMRWYLFLQQYKYTIVYKAGQTHANADFLSRCVGLGAGEETTEEPGGEGCDGEDVPRTDSRSPRAARGREAAEHPGEAGRPAVGGQSKLADERGTAAADK</sequence>
<dbReference type="FunFam" id="3.30.70.270:FF:000020">
    <property type="entry name" value="Transposon Tf2-6 polyprotein-like Protein"/>
    <property type="match status" value="1"/>
</dbReference>
<dbReference type="Ensembl" id="ENSPSIT00000001150.1">
    <property type="protein sequence ID" value="ENSPSIP00000001148.1"/>
    <property type="gene ID" value="ENSPSIG00000001150.1"/>
</dbReference>
<dbReference type="FunFam" id="3.10.10.10:FF:000007">
    <property type="entry name" value="Retrovirus-related Pol polyprotein from transposon 17.6-like Protein"/>
    <property type="match status" value="1"/>
</dbReference>
<evidence type="ECO:0000313" key="12">
    <source>
        <dbReference type="Ensembl" id="ENSPSIP00000001148.1"/>
    </source>
</evidence>
<dbReference type="FunFam" id="3.10.20.370:FF:000001">
    <property type="entry name" value="Retrovirus-related Pol polyprotein from transposon 17.6-like protein"/>
    <property type="match status" value="1"/>
</dbReference>
<dbReference type="CDD" id="cd01647">
    <property type="entry name" value="RT_LTR"/>
    <property type="match status" value="1"/>
</dbReference>
<dbReference type="EMBL" id="AGCU01041623">
    <property type="status" value="NOT_ANNOTATED_CDS"/>
    <property type="molecule type" value="Genomic_DNA"/>
</dbReference>
<dbReference type="eggNOG" id="KOG0017">
    <property type="taxonomic scope" value="Eukaryota"/>
</dbReference>
<dbReference type="Pfam" id="PF17917">
    <property type="entry name" value="RT_RNaseH"/>
    <property type="match status" value="1"/>
</dbReference>
<keyword evidence="6" id="KW-0540">Nuclease</keyword>
<dbReference type="GO" id="GO:0006508">
    <property type="term" value="P:proteolysis"/>
    <property type="evidence" value="ECO:0007669"/>
    <property type="project" value="UniProtKB-KW"/>
</dbReference>
<dbReference type="InterPro" id="IPR043128">
    <property type="entry name" value="Rev_trsase/Diguanyl_cyclase"/>
</dbReference>
<keyword evidence="5" id="KW-0548">Nucleotidyltransferase</keyword>
<evidence type="ECO:0000256" key="9">
    <source>
        <dbReference type="ARBA" id="ARBA00022918"/>
    </source>
</evidence>
<keyword evidence="4" id="KW-0808">Transferase</keyword>
<evidence type="ECO:0000256" key="7">
    <source>
        <dbReference type="ARBA" id="ARBA00022759"/>
    </source>
</evidence>
<evidence type="ECO:0000256" key="3">
    <source>
        <dbReference type="ARBA" id="ARBA00022670"/>
    </source>
</evidence>
<evidence type="ECO:0000256" key="6">
    <source>
        <dbReference type="ARBA" id="ARBA00022722"/>
    </source>
</evidence>
<evidence type="ECO:0000259" key="11">
    <source>
        <dbReference type="PROSITE" id="PS50878"/>
    </source>
</evidence>
<accession>K7EZD8</accession>
<dbReference type="Pfam" id="PF00078">
    <property type="entry name" value="RVT_1"/>
    <property type="match status" value="1"/>
</dbReference>
<dbReference type="PROSITE" id="PS50878">
    <property type="entry name" value="RT_POL"/>
    <property type="match status" value="1"/>
</dbReference>
<dbReference type="InterPro" id="IPR054465">
    <property type="entry name" value="Integrase_p58-like_C"/>
</dbReference>
<evidence type="ECO:0000256" key="1">
    <source>
        <dbReference type="ARBA" id="ARBA00010879"/>
    </source>
</evidence>
<dbReference type="Gene3D" id="3.10.10.10">
    <property type="entry name" value="HIV Type 1 Reverse Transcriptase, subunit A, domain 1"/>
    <property type="match status" value="1"/>
</dbReference>
<keyword evidence="7" id="KW-0255">Endonuclease</keyword>
<feature type="compositionally biased region" description="Basic and acidic residues" evidence="10">
    <location>
        <begin position="695"/>
        <end position="718"/>
    </location>
</feature>
<keyword evidence="9" id="KW-0695">RNA-directed DNA polymerase</keyword>
<dbReference type="InterPro" id="IPR000477">
    <property type="entry name" value="RT_dom"/>
</dbReference>
<dbReference type="GO" id="GO:0004523">
    <property type="term" value="F:RNA-DNA hybrid ribonuclease activity"/>
    <property type="evidence" value="ECO:0007669"/>
    <property type="project" value="UniProtKB-EC"/>
</dbReference>
<evidence type="ECO:0000256" key="8">
    <source>
        <dbReference type="ARBA" id="ARBA00022801"/>
    </source>
</evidence>
<dbReference type="InterPro" id="IPR043502">
    <property type="entry name" value="DNA/RNA_pol_sf"/>
</dbReference>
<dbReference type="STRING" id="13735.ENSPSIP00000001148"/>
<dbReference type="SUPFAM" id="SSF53098">
    <property type="entry name" value="Ribonuclease H-like"/>
    <property type="match status" value="1"/>
</dbReference>
<dbReference type="SUPFAM" id="SSF56672">
    <property type="entry name" value="DNA/RNA polymerases"/>
    <property type="match status" value="1"/>
</dbReference>
<name>K7EZD8_PELSI</name>
<feature type="region of interest" description="Disordered" evidence="10">
    <location>
        <begin position="680"/>
        <end position="741"/>
    </location>
</feature>
<feature type="domain" description="Reverse transcriptase" evidence="11">
    <location>
        <begin position="281"/>
        <end position="459"/>
    </location>
</feature>
<evidence type="ECO:0000256" key="4">
    <source>
        <dbReference type="ARBA" id="ARBA00022679"/>
    </source>
</evidence>
<feature type="compositionally biased region" description="Acidic residues" evidence="10">
    <location>
        <begin position="681"/>
        <end position="694"/>
    </location>
</feature>
<dbReference type="EC" id="3.1.26.4" evidence="2"/>
<reference evidence="12" key="4">
    <citation type="submission" date="2025-09" db="UniProtKB">
        <authorList>
            <consortium name="Ensembl"/>
        </authorList>
    </citation>
    <scope>IDENTIFICATION</scope>
</reference>
<dbReference type="Proteomes" id="UP000007267">
    <property type="component" value="Unassembled WGS sequence"/>
</dbReference>
<dbReference type="PANTHER" id="PTHR37984">
    <property type="entry name" value="PROTEIN CBG26694"/>
    <property type="match status" value="1"/>
</dbReference>
<dbReference type="Pfam" id="PF22938">
    <property type="entry name" value="Integrase_p58_C"/>
    <property type="match status" value="1"/>
</dbReference>
<evidence type="ECO:0000256" key="5">
    <source>
        <dbReference type="ARBA" id="ARBA00022695"/>
    </source>
</evidence>
<dbReference type="InterPro" id="IPR041373">
    <property type="entry name" value="RT_RNaseH"/>
</dbReference>
<organism evidence="12 13">
    <name type="scientific">Pelodiscus sinensis</name>
    <name type="common">Chinese softshell turtle</name>
    <name type="synonym">Trionyx sinensis</name>
    <dbReference type="NCBI Taxonomy" id="13735"/>
    <lineage>
        <taxon>Eukaryota</taxon>
        <taxon>Metazoa</taxon>
        <taxon>Chordata</taxon>
        <taxon>Craniata</taxon>
        <taxon>Vertebrata</taxon>
        <taxon>Euteleostomi</taxon>
        <taxon>Archelosauria</taxon>
        <taxon>Testudinata</taxon>
        <taxon>Testudines</taxon>
        <taxon>Cryptodira</taxon>
        <taxon>Trionychia</taxon>
        <taxon>Trionychidae</taxon>
        <taxon>Pelodiscus</taxon>
    </lineage>
</organism>
<comment type="similarity">
    <text evidence="1">Belongs to the beta type-B retroviral polymerase family. HERV class-II K(HML-2) pol subfamily.</text>
</comment>
<dbReference type="PANTHER" id="PTHR37984:SF5">
    <property type="entry name" value="PROTEIN NYNRIN-LIKE"/>
    <property type="match status" value="1"/>
</dbReference>
<dbReference type="Gene3D" id="3.10.20.370">
    <property type="match status" value="1"/>
</dbReference>
<dbReference type="CDD" id="cd09274">
    <property type="entry name" value="RNase_HI_RT_Ty3"/>
    <property type="match status" value="1"/>
</dbReference>
<dbReference type="GO" id="GO:0008233">
    <property type="term" value="F:peptidase activity"/>
    <property type="evidence" value="ECO:0007669"/>
    <property type="project" value="UniProtKB-KW"/>
</dbReference>
<dbReference type="GO" id="GO:0003964">
    <property type="term" value="F:RNA-directed DNA polymerase activity"/>
    <property type="evidence" value="ECO:0007669"/>
    <property type="project" value="UniProtKB-KW"/>
</dbReference>
<evidence type="ECO:0000256" key="10">
    <source>
        <dbReference type="SAM" id="MobiDB-lite"/>
    </source>
</evidence>
<keyword evidence="8" id="KW-0378">Hydrolase</keyword>
<keyword evidence="13" id="KW-1185">Reference proteome</keyword>
<reference evidence="13" key="2">
    <citation type="journal article" date="2013" name="Nat. Genet.">
        <title>The draft genomes of soft-shell turtle and green sea turtle yield insights into the development and evolution of the turtle-specific body plan.</title>
        <authorList>
            <person name="Wang Z."/>
            <person name="Pascual-Anaya J."/>
            <person name="Zadissa A."/>
            <person name="Li W."/>
            <person name="Niimura Y."/>
            <person name="Huang Z."/>
            <person name="Li C."/>
            <person name="White S."/>
            <person name="Xiong Z."/>
            <person name="Fang D."/>
            <person name="Wang B."/>
            <person name="Ming Y."/>
            <person name="Chen Y."/>
            <person name="Zheng Y."/>
            <person name="Kuraku S."/>
            <person name="Pignatelli M."/>
            <person name="Herrero J."/>
            <person name="Beal K."/>
            <person name="Nozawa M."/>
            <person name="Li Q."/>
            <person name="Wang J."/>
            <person name="Zhang H."/>
            <person name="Yu L."/>
            <person name="Shigenobu S."/>
            <person name="Wang J."/>
            <person name="Liu J."/>
            <person name="Flicek P."/>
            <person name="Searle S."/>
            <person name="Wang J."/>
            <person name="Kuratani S."/>
            <person name="Yin Y."/>
            <person name="Aken B."/>
            <person name="Zhang G."/>
            <person name="Irie N."/>
        </authorList>
    </citation>
    <scope>NUCLEOTIDE SEQUENCE [LARGE SCALE GENOMIC DNA]</scope>
    <source>
        <strain evidence="13">Daiwa-1</strain>
    </source>
</reference>
<dbReference type="OMA" id="WNARESM"/>
<dbReference type="InterPro" id="IPR050951">
    <property type="entry name" value="Retrovirus_Pol_polyprotein"/>
</dbReference>
<feature type="compositionally biased region" description="Basic and acidic residues" evidence="10">
    <location>
        <begin position="730"/>
        <end position="741"/>
    </location>
</feature>
<evidence type="ECO:0000313" key="13">
    <source>
        <dbReference type="Proteomes" id="UP000007267"/>
    </source>
</evidence>
<reference evidence="12" key="3">
    <citation type="submission" date="2025-08" db="UniProtKB">
        <authorList>
            <consortium name="Ensembl"/>
        </authorList>
    </citation>
    <scope>IDENTIFICATION</scope>
</reference>
<dbReference type="InterPro" id="IPR036397">
    <property type="entry name" value="RNaseH_sf"/>
</dbReference>
<proteinExistence type="inferred from homology"/>
<protein>
    <recommendedName>
        <fullName evidence="2">ribonuclease H</fullName>
        <ecNumber evidence="2">3.1.26.4</ecNumber>
    </recommendedName>
</protein>
<dbReference type="AlphaFoldDB" id="K7EZD8"/>
<dbReference type="Gene3D" id="3.30.70.270">
    <property type="match status" value="2"/>
</dbReference>
<dbReference type="Gene3D" id="3.30.420.10">
    <property type="entry name" value="Ribonuclease H-like superfamily/Ribonuclease H"/>
    <property type="match status" value="1"/>
</dbReference>
<dbReference type="GeneTree" id="ENSGT01100000263500"/>
<evidence type="ECO:0000256" key="2">
    <source>
        <dbReference type="ARBA" id="ARBA00012180"/>
    </source>
</evidence>
<dbReference type="GO" id="GO:0003676">
    <property type="term" value="F:nucleic acid binding"/>
    <property type="evidence" value="ECO:0007669"/>
    <property type="project" value="InterPro"/>
</dbReference>
<keyword evidence="3" id="KW-0645">Protease</keyword>
<dbReference type="HOGENOM" id="CLU_000384_42_12_1"/>